<dbReference type="PATRIC" id="fig|1330534.3.peg.1299"/>
<evidence type="ECO:0000313" key="1">
    <source>
        <dbReference type="EMBL" id="EPR13010.1"/>
    </source>
</evidence>
<gene>
    <name evidence="1" type="ORF">L323_06510</name>
</gene>
<dbReference type="STRING" id="1330534.L323_06510"/>
<name>U4R4P9_9FIRM</name>
<dbReference type="EMBL" id="ATAY01000022">
    <property type="protein sequence ID" value="EPR13010.1"/>
    <property type="molecule type" value="Genomic_DNA"/>
</dbReference>
<protein>
    <recommendedName>
        <fullName evidence="3">Permease</fullName>
    </recommendedName>
</protein>
<dbReference type="Proteomes" id="UP000016860">
    <property type="component" value="Unassembled WGS sequence"/>
</dbReference>
<comment type="caution">
    <text evidence="1">The sequence shown here is derived from an EMBL/GenBank/DDBJ whole genome shotgun (WGS) entry which is preliminary data.</text>
</comment>
<dbReference type="RefSeq" id="WP_020814871.1">
    <property type="nucleotide sequence ID" value="NZ_ATAY01000022.1"/>
</dbReference>
<sequence>MVGYKNFSVALFCTVNDLILIEEMDYLEEKIGFIEKHIFVNKVYLETYRSGKMVEKEKLLRIKEFFNEKGVLTSGAITPLPTYDPELAFESFCYNNATHMEVFLDSVKFTAGIFDEIILDDFFFTNCKCDKCIAAKKEQDWQSYRTELLKEVSEKIVNTAKGVNPNVNFIIKYPNWYEDYQNTGYNPEAQPDIFDMVYTGTETRDPENTQQHLQRYLSYFLMRYIENVKPGKNGGGWIDGLDCTYNLGAYGEQAYLTLFSKAKEITLFCFSLLASEQSVFVPLAGYVFDRTDGFIGLLGNPQGISCYKPYHSSGENYLHNYIGMLGVPMEPSPHFSSDSSIIFLTRSAAKDRDIIKKIKEHLSLGKNVFVTSGFIRSTQGLGIEDIATFNYTEKKASIKKFAYKTWDCAYERYYSTSEEIIIPQIEYGTNDVWTIISGLSQNNNFPVLAAAGYDKGTMYILTIPDDAADLYYFPREILKAVRDYICEGMFVSIDAESKVGLFIYDNDTFIIQSFLPYNTTVNIMVDRCRAKLLELDNKYKYTGSKKKENDAERVVEGTAINGKTSFTVKLKARTFKVFKCV</sequence>
<accession>U4R4P9</accession>
<reference evidence="1 2" key="1">
    <citation type="journal article" date="2013" name="Genome Announc.">
        <title>Draft Genome Sequence of the Cellulolytic Bacterium Clostridium papyrosolvens C7 (ATCC 700395).</title>
        <authorList>
            <person name="Zepeda V."/>
            <person name="Dassa B."/>
            <person name="Borovok I."/>
            <person name="Lamed R."/>
            <person name="Bayer E.A."/>
            <person name="Cate J.H."/>
        </authorList>
    </citation>
    <scope>NUCLEOTIDE SEQUENCE [LARGE SCALE GENOMIC DNA]</scope>
    <source>
        <strain evidence="1 2">C7</strain>
    </source>
</reference>
<organism evidence="1 2">
    <name type="scientific">Ruminiclostridium papyrosolvens C7</name>
    <dbReference type="NCBI Taxonomy" id="1330534"/>
    <lineage>
        <taxon>Bacteria</taxon>
        <taxon>Bacillati</taxon>
        <taxon>Bacillota</taxon>
        <taxon>Clostridia</taxon>
        <taxon>Eubacteriales</taxon>
        <taxon>Oscillospiraceae</taxon>
        <taxon>Ruminiclostridium</taxon>
    </lineage>
</organism>
<proteinExistence type="predicted"/>
<evidence type="ECO:0008006" key="3">
    <source>
        <dbReference type="Google" id="ProtNLM"/>
    </source>
</evidence>
<evidence type="ECO:0000313" key="2">
    <source>
        <dbReference type="Proteomes" id="UP000016860"/>
    </source>
</evidence>
<dbReference type="OrthoDB" id="8730636at2"/>
<dbReference type="AlphaFoldDB" id="U4R4P9"/>